<evidence type="ECO:0000313" key="1">
    <source>
        <dbReference type="EMBL" id="KKK63478.1"/>
    </source>
</evidence>
<comment type="caution">
    <text evidence="1">The sequence shown here is derived from an EMBL/GenBank/DDBJ whole genome shotgun (WGS) entry which is preliminary data.</text>
</comment>
<reference evidence="1" key="1">
    <citation type="journal article" date="2015" name="Nature">
        <title>Complex archaea that bridge the gap between prokaryotes and eukaryotes.</title>
        <authorList>
            <person name="Spang A."/>
            <person name="Saw J.H."/>
            <person name="Jorgensen S.L."/>
            <person name="Zaremba-Niedzwiedzka K."/>
            <person name="Martijn J."/>
            <person name="Lind A.E."/>
            <person name="van Eijk R."/>
            <person name="Schleper C."/>
            <person name="Guy L."/>
            <person name="Ettema T.J."/>
        </authorList>
    </citation>
    <scope>NUCLEOTIDE SEQUENCE</scope>
</reference>
<dbReference type="EMBL" id="LAZR01061494">
    <property type="protein sequence ID" value="KKK63478.1"/>
    <property type="molecule type" value="Genomic_DNA"/>
</dbReference>
<gene>
    <name evidence="1" type="ORF">LCGC14_2993860</name>
</gene>
<feature type="non-terminal residue" evidence="1">
    <location>
        <position position="65"/>
    </location>
</feature>
<sequence>MTDQGFESDRGGLSARRRAVFARMGRLRVGTLVLIRWIGMGGQALIVLVVQFGLGFDLPLIACIS</sequence>
<dbReference type="AlphaFoldDB" id="A0A0F8X3H3"/>
<protein>
    <submittedName>
        <fullName evidence="1">Uncharacterized protein</fullName>
    </submittedName>
</protein>
<organism evidence="1">
    <name type="scientific">marine sediment metagenome</name>
    <dbReference type="NCBI Taxonomy" id="412755"/>
    <lineage>
        <taxon>unclassified sequences</taxon>
        <taxon>metagenomes</taxon>
        <taxon>ecological metagenomes</taxon>
    </lineage>
</organism>
<proteinExistence type="predicted"/>
<name>A0A0F8X3H3_9ZZZZ</name>
<accession>A0A0F8X3H3</accession>